<reference evidence="2" key="1">
    <citation type="submission" date="2019-05" db="EMBL/GenBank/DDBJ databases">
        <title>Annotation for the trematode Fasciolopsis buski.</title>
        <authorList>
            <person name="Choi Y.-J."/>
        </authorList>
    </citation>
    <scope>NUCLEOTIDE SEQUENCE</scope>
    <source>
        <strain evidence="2">HT</strain>
        <tissue evidence="2">Whole worm</tissue>
    </source>
</reference>
<protein>
    <submittedName>
        <fullName evidence="2">Uncharacterized protein</fullName>
    </submittedName>
</protein>
<evidence type="ECO:0000256" key="1">
    <source>
        <dbReference type="SAM" id="Phobius"/>
    </source>
</evidence>
<proteinExistence type="predicted"/>
<sequence length="78" mass="8816">SSLPQIIYLFLAHAYLGHYFIWCIRIFGLVDQDSEARFCFTFSWTCFLSGLLPLHDTFSGIVSENIAYATSNETAGLD</sequence>
<organism evidence="2 3">
    <name type="scientific">Fasciolopsis buskii</name>
    <dbReference type="NCBI Taxonomy" id="27845"/>
    <lineage>
        <taxon>Eukaryota</taxon>
        <taxon>Metazoa</taxon>
        <taxon>Spiralia</taxon>
        <taxon>Lophotrochozoa</taxon>
        <taxon>Platyhelminthes</taxon>
        <taxon>Trematoda</taxon>
        <taxon>Digenea</taxon>
        <taxon>Plagiorchiida</taxon>
        <taxon>Echinostomata</taxon>
        <taxon>Echinostomatoidea</taxon>
        <taxon>Fasciolidae</taxon>
        <taxon>Fasciolopsis</taxon>
    </lineage>
</organism>
<keyword evidence="1" id="KW-1133">Transmembrane helix</keyword>
<dbReference type="AlphaFoldDB" id="A0A8E0S3P1"/>
<accession>A0A8E0S3P1</accession>
<comment type="caution">
    <text evidence="2">The sequence shown here is derived from an EMBL/GenBank/DDBJ whole genome shotgun (WGS) entry which is preliminary data.</text>
</comment>
<feature type="non-terminal residue" evidence="2">
    <location>
        <position position="78"/>
    </location>
</feature>
<evidence type="ECO:0000313" key="3">
    <source>
        <dbReference type="Proteomes" id="UP000728185"/>
    </source>
</evidence>
<keyword evidence="1" id="KW-0812">Transmembrane</keyword>
<feature type="transmembrane region" description="Helical" evidence="1">
    <location>
        <begin position="6"/>
        <end position="27"/>
    </location>
</feature>
<keyword evidence="1" id="KW-0472">Membrane</keyword>
<dbReference type="Proteomes" id="UP000728185">
    <property type="component" value="Unassembled WGS sequence"/>
</dbReference>
<keyword evidence="3" id="KW-1185">Reference proteome</keyword>
<evidence type="ECO:0000313" key="2">
    <source>
        <dbReference type="EMBL" id="KAA0200440.1"/>
    </source>
</evidence>
<dbReference type="EMBL" id="LUCM01000530">
    <property type="protein sequence ID" value="KAA0200440.1"/>
    <property type="molecule type" value="Genomic_DNA"/>
</dbReference>
<gene>
    <name evidence="2" type="ORF">FBUS_05364</name>
</gene>
<name>A0A8E0S3P1_9TREM</name>